<dbReference type="PANTHER" id="PTHR43283">
    <property type="entry name" value="BETA-LACTAMASE-RELATED"/>
    <property type="match status" value="1"/>
</dbReference>
<dbReference type="Pfam" id="PF00144">
    <property type="entry name" value="Beta-lactamase"/>
    <property type="match status" value="1"/>
</dbReference>
<organism evidence="2 3">
    <name type="scientific">Fusicatenibacter faecihominis</name>
    <dbReference type="NCBI Taxonomy" id="2881276"/>
    <lineage>
        <taxon>Bacteria</taxon>
        <taxon>Bacillati</taxon>
        <taxon>Bacillota</taxon>
        <taxon>Clostridia</taxon>
        <taxon>Lachnospirales</taxon>
        <taxon>Lachnospiraceae</taxon>
        <taxon>Fusicatenibacter</taxon>
    </lineage>
</organism>
<dbReference type="SUPFAM" id="SSF56601">
    <property type="entry name" value="beta-lactamase/transpeptidase-like"/>
    <property type="match status" value="1"/>
</dbReference>
<dbReference type="EMBL" id="JAJEPR010000027">
    <property type="protein sequence ID" value="MCC2190751.1"/>
    <property type="molecule type" value="Genomic_DNA"/>
</dbReference>
<protein>
    <submittedName>
        <fullName evidence="2">Beta-lactamase family protein</fullName>
    </submittedName>
</protein>
<reference evidence="2 3" key="1">
    <citation type="submission" date="2021-10" db="EMBL/GenBank/DDBJ databases">
        <title>Anaerobic single-cell dispensing facilitates the cultivation of human gut bacteria.</title>
        <authorList>
            <person name="Afrizal A."/>
        </authorList>
    </citation>
    <scope>NUCLEOTIDE SEQUENCE [LARGE SCALE GENOMIC DNA]</scope>
    <source>
        <strain evidence="2 3">CLA-AA-H277</strain>
    </source>
</reference>
<dbReference type="InterPro" id="IPR001466">
    <property type="entry name" value="Beta-lactam-related"/>
</dbReference>
<gene>
    <name evidence="2" type="ORF">LKD71_13245</name>
</gene>
<dbReference type="Proteomes" id="UP001197875">
    <property type="component" value="Unassembled WGS sequence"/>
</dbReference>
<evidence type="ECO:0000313" key="2">
    <source>
        <dbReference type="EMBL" id="MCC2190751.1"/>
    </source>
</evidence>
<evidence type="ECO:0000313" key="3">
    <source>
        <dbReference type="Proteomes" id="UP001197875"/>
    </source>
</evidence>
<dbReference type="PANTHER" id="PTHR43283:SF7">
    <property type="entry name" value="BETA-LACTAMASE-RELATED DOMAIN-CONTAINING PROTEIN"/>
    <property type="match status" value="1"/>
</dbReference>
<dbReference type="AlphaFoldDB" id="A0AAE3J7D2"/>
<keyword evidence="3" id="KW-1185">Reference proteome</keyword>
<sequence>MTRKEFERITPEQAGICSEDIEWLLDQLESGITEPHGLMIMRHGKICAEGWWSPYAPGIRHGQQSHSKTYAATAIGIAYTEGLLKLDERLIDIFPEEAPENPSENLKLLTIHDVLCMGCGMDEMPEPTVNWLHDFLHTPVKHKPGTTYMYNSVGSSVLAAIIKKKTGLGLHEYLKPRLYDKIGILSDNHRWIKMPDGTEMGGGGLFSTTEDNLRLMKLYANGGVWDNERILAEDYVKRATSLQNESATEAIGNPEARDNFVGYGYQIWMCQPEGVYRADGAMGQFTIVVPDLDMLIAITENASGAHWAQAILDTMWAFLERIRKNPAAGENKTASDALKKRMSALSLPAPKYHPFSPYMEKVDGSSYQVEEGNFYLGCDGVEMIMGGTPLPSAVQSFTLHFTCDTLCISTDDGDETFDLWAAMDGSRRQNLIPGRLAGQVLASAWWEQENVLVIELRKIETCGKETLTFNFKEDQVTIEDEDTLAFKLEMPTIVAKRK</sequence>
<proteinExistence type="predicted"/>
<dbReference type="RefSeq" id="WP_227615831.1">
    <property type="nucleotide sequence ID" value="NZ_JAJEPR010000027.1"/>
</dbReference>
<dbReference type="InterPro" id="IPR050789">
    <property type="entry name" value="Diverse_Enzym_Activities"/>
</dbReference>
<comment type="caution">
    <text evidence="2">The sequence shown here is derived from an EMBL/GenBank/DDBJ whole genome shotgun (WGS) entry which is preliminary data.</text>
</comment>
<evidence type="ECO:0000259" key="1">
    <source>
        <dbReference type="Pfam" id="PF00144"/>
    </source>
</evidence>
<accession>A0AAE3J7D2</accession>
<feature type="domain" description="Beta-lactamase-related" evidence="1">
    <location>
        <begin position="38"/>
        <end position="304"/>
    </location>
</feature>
<dbReference type="Gene3D" id="3.40.710.10">
    <property type="entry name" value="DD-peptidase/beta-lactamase superfamily"/>
    <property type="match status" value="1"/>
</dbReference>
<name>A0AAE3J7D2_9FIRM</name>
<dbReference type="InterPro" id="IPR012338">
    <property type="entry name" value="Beta-lactam/transpept-like"/>
</dbReference>